<reference evidence="3" key="1">
    <citation type="submission" date="2010-05" db="EMBL/GenBank/DDBJ databases">
        <title>The genome sequence of Magnaporthe poae strain ATCC 64411.</title>
        <authorList>
            <person name="Ma L.-J."/>
            <person name="Dead R."/>
            <person name="Young S."/>
            <person name="Zeng Q."/>
            <person name="Koehrsen M."/>
            <person name="Alvarado L."/>
            <person name="Berlin A."/>
            <person name="Chapman S.B."/>
            <person name="Chen Z."/>
            <person name="Freedman E."/>
            <person name="Gellesch M."/>
            <person name="Goldberg J."/>
            <person name="Griggs A."/>
            <person name="Gujja S."/>
            <person name="Heilman E.R."/>
            <person name="Heiman D."/>
            <person name="Hepburn T."/>
            <person name="Howarth C."/>
            <person name="Jen D."/>
            <person name="Larson L."/>
            <person name="Mehta T."/>
            <person name="Neiman D."/>
            <person name="Pearson M."/>
            <person name="Roberts A."/>
            <person name="Saif S."/>
            <person name="Shea T."/>
            <person name="Shenoy N."/>
            <person name="Sisk P."/>
            <person name="Stolte C."/>
            <person name="Sykes S."/>
            <person name="Walk T."/>
            <person name="White J."/>
            <person name="Yandava C."/>
            <person name="Haas B."/>
            <person name="Nusbaum C."/>
            <person name="Birren B."/>
        </authorList>
    </citation>
    <scope>NUCLEOTIDE SEQUENCE [LARGE SCALE GENOMIC DNA]</scope>
    <source>
        <strain evidence="3">ATCC 64411 / 73-15</strain>
    </source>
</reference>
<organism evidence="2 3">
    <name type="scientific">Magnaporthiopsis poae (strain ATCC 64411 / 73-15)</name>
    <name type="common">Kentucky bluegrass fungus</name>
    <name type="synonym">Magnaporthe poae</name>
    <dbReference type="NCBI Taxonomy" id="644358"/>
    <lineage>
        <taxon>Eukaryota</taxon>
        <taxon>Fungi</taxon>
        <taxon>Dikarya</taxon>
        <taxon>Ascomycota</taxon>
        <taxon>Pezizomycotina</taxon>
        <taxon>Sordariomycetes</taxon>
        <taxon>Sordariomycetidae</taxon>
        <taxon>Magnaporthales</taxon>
        <taxon>Magnaporthaceae</taxon>
        <taxon>Magnaporthiopsis</taxon>
    </lineage>
</organism>
<dbReference type="EnsemblFungi" id="MAPG_05550T0">
    <property type="protein sequence ID" value="MAPG_05550T0"/>
    <property type="gene ID" value="MAPG_05550"/>
</dbReference>
<dbReference type="EMBL" id="GL876969">
    <property type="protein sequence ID" value="KLU86538.1"/>
    <property type="molecule type" value="Genomic_DNA"/>
</dbReference>
<evidence type="ECO:0000313" key="2">
    <source>
        <dbReference type="EnsemblFungi" id="MAPG_05550T0"/>
    </source>
</evidence>
<dbReference type="OMA" id="WILMEGR"/>
<accession>A0A0C4DZP4</accession>
<dbReference type="InterPro" id="IPR036249">
    <property type="entry name" value="Thioredoxin-like_sf"/>
</dbReference>
<dbReference type="AlphaFoldDB" id="A0A0C4DZP4"/>
<evidence type="ECO:0000313" key="1">
    <source>
        <dbReference type="EMBL" id="KLU86538.1"/>
    </source>
</evidence>
<keyword evidence="3" id="KW-1185">Reference proteome</keyword>
<evidence type="ECO:0000313" key="3">
    <source>
        <dbReference type="Proteomes" id="UP000011715"/>
    </source>
</evidence>
<dbReference type="Proteomes" id="UP000011715">
    <property type="component" value="Unassembled WGS sequence"/>
</dbReference>
<dbReference type="EMBL" id="ADBL01001324">
    <property type="status" value="NOT_ANNOTATED_CDS"/>
    <property type="molecule type" value="Genomic_DNA"/>
</dbReference>
<proteinExistence type="predicted"/>
<name>A0A0C4DZP4_MAGP6</name>
<reference evidence="1" key="2">
    <citation type="submission" date="2010-05" db="EMBL/GenBank/DDBJ databases">
        <title>The Genome Sequence of Magnaporthe poae strain ATCC 64411.</title>
        <authorList>
            <consortium name="The Broad Institute Genome Sequencing Platform"/>
            <consortium name="Broad Institute Genome Sequencing Center for Infectious Disease"/>
            <person name="Ma L.-J."/>
            <person name="Dead R."/>
            <person name="Young S."/>
            <person name="Zeng Q."/>
            <person name="Koehrsen M."/>
            <person name="Alvarado L."/>
            <person name="Berlin A."/>
            <person name="Chapman S.B."/>
            <person name="Chen Z."/>
            <person name="Freedman E."/>
            <person name="Gellesch M."/>
            <person name="Goldberg J."/>
            <person name="Griggs A."/>
            <person name="Gujja S."/>
            <person name="Heilman E.R."/>
            <person name="Heiman D."/>
            <person name="Hepburn T."/>
            <person name="Howarth C."/>
            <person name="Jen D."/>
            <person name="Larson L."/>
            <person name="Mehta T."/>
            <person name="Neiman D."/>
            <person name="Pearson M."/>
            <person name="Roberts A."/>
            <person name="Saif S."/>
            <person name="Shea T."/>
            <person name="Shenoy N."/>
            <person name="Sisk P."/>
            <person name="Stolte C."/>
            <person name="Sykes S."/>
            <person name="Walk T."/>
            <person name="White J."/>
            <person name="Yandava C."/>
            <person name="Haas B."/>
            <person name="Nusbaum C."/>
            <person name="Birren B."/>
        </authorList>
    </citation>
    <scope>NUCLEOTIDE SEQUENCE</scope>
    <source>
        <strain evidence="1">ATCC 64411</strain>
    </source>
</reference>
<reference evidence="1" key="3">
    <citation type="submission" date="2011-03" db="EMBL/GenBank/DDBJ databases">
        <title>Annotation of Magnaporthe poae ATCC 64411.</title>
        <authorList>
            <person name="Ma L.-J."/>
            <person name="Dead R."/>
            <person name="Young S.K."/>
            <person name="Zeng Q."/>
            <person name="Gargeya S."/>
            <person name="Fitzgerald M."/>
            <person name="Haas B."/>
            <person name="Abouelleil A."/>
            <person name="Alvarado L."/>
            <person name="Arachchi H.M."/>
            <person name="Berlin A."/>
            <person name="Brown A."/>
            <person name="Chapman S.B."/>
            <person name="Chen Z."/>
            <person name="Dunbar C."/>
            <person name="Freedman E."/>
            <person name="Gearin G."/>
            <person name="Gellesch M."/>
            <person name="Goldberg J."/>
            <person name="Griggs A."/>
            <person name="Gujja S."/>
            <person name="Heiman D."/>
            <person name="Howarth C."/>
            <person name="Larson L."/>
            <person name="Lui A."/>
            <person name="MacDonald P.J.P."/>
            <person name="Mehta T."/>
            <person name="Montmayeur A."/>
            <person name="Murphy C."/>
            <person name="Neiman D."/>
            <person name="Pearson M."/>
            <person name="Priest M."/>
            <person name="Roberts A."/>
            <person name="Saif S."/>
            <person name="Shea T."/>
            <person name="Shenoy N."/>
            <person name="Sisk P."/>
            <person name="Stolte C."/>
            <person name="Sykes S."/>
            <person name="Yandava C."/>
            <person name="Wortman J."/>
            <person name="Nusbaum C."/>
            <person name="Birren B."/>
        </authorList>
    </citation>
    <scope>NUCLEOTIDE SEQUENCE</scope>
    <source>
        <strain evidence="1">ATCC 64411</strain>
    </source>
</reference>
<dbReference type="Gene3D" id="3.40.30.10">
    <property type="entry name" value="Glutaredoxin"/>
    <property type="match status" value="1"/>
</dbReference>
<dbReference type="OrthoDB" id="1930760at2759"/>
<dbReference type="eggNOG" id="ENOG502SHVE">
    <property type="taxonomic scope" value="Eukaryota"/>
</dbReference>
<reference evidence="2" key="5">
    <citation type="submission" date="2015-06" db="UniProtKB">
        <authorList>
            <consortium name="EnsemblFungi"/>
        </authorList>
    </citation>
    <scope>IDENTIFICATION</scope>
    <source>
        <strain evidence="2">ATCC 64411</strain>
    </source>
</reference>
<dbReference type="PANTHER" id="PTHR13887">
    <property type="entry name" value="GLUTATHIONE S-TRANSFERASE KAPPA"/>
    <property type="match status" value="1"/>
</dbReference>
<protein>
    <recommendedName>
        <fullName evidence="4">DSBA-like thioredoxin domain-containing protein</fullName>
    </recommendedName>
</protein>
<dbReference type="EMBL" id="ADBL01001325">
    <property type="status" value="NOT_ANNOTATED_CDS"/>
    <property type="molecule type" value="Genomic_DNA"/>
</dbReference>
<reference evidence="2" key="4">
    <citation type="journal article" date="2015" name="G3 (Bethesda)">
        <title>Genome sequences of three phytopathogenic species of the Magnaporthaceae family of fungi.</title>
        <authorList>
            <person name="Okagaki L.H."/>
            <person name="Nunes C.C."/>
            <person name="Sailsbery J."/>
            <person name="Clay B."/>
            <person name="Brown D."/>
            <person name="John T."/>
            <person name="Oh Y."/>
            <person name="Young N."/>
            <person name="Fitzgerald M."/>
            <person name="Haas B.J."/>
            <person name="Zeng Q."/>
            <person name="Young S."/>
            <person name="Adiconis X."/>
            <person name="Fan L."/>
            <person name="Levin J.Z."/>
            <person name="Mitchell T.K."/>
            <person name="Okubara P.A."/>
            <person name="Farman M.L."/>
            <person name="Kohn L.M."/>
            <person name="Birren B."/>
            <person name="Ma L.-J."/>
            <person name="Dean R.A."/>
        </authorList>
    </citation>
    <scope>NUCLEOTIDE SEQUENCE</scope>
    <source>
        <strain evidence="2">ATCC 64411 / 73-15</strain>
    </source>
</reference>
<evidence type="ECO:0008006" key="4">
    <source>
        <dbReference type="Google" id="ProtNLM"/>
    </source>
</evidence>
<gene>
    <name evidence="1" type="ORF">MAPG_05550</name>
</gene>
<sequence length="150" mass="16554">MAYESQIFFTLDTTCPWTYIAKKRLDKALAAHAQSPAAAQVRFTIRFLPYQLHPDLPVREQDSPAAEGMLVAACVEAGLSEAEARVLVVEDRGGRGLAEVRRAIAEQRINGVDSVPWILMEGRKRDITLVGAKDVAEYAKVVQTIVRESS</sequence>
<dbReference type="VEuPathDB" id="FungiDB:MAPG_05550"/>
<dbReference type="PANTHER" id="PTHR13887:SF52">
    <property type="entry name" value="DSBA-LIKE THIOREDOXIN DOMAIN-CONTAINING PROTEIN"/>
    <property type="match status" value="1"/>
</dbReference>
<dbReference type="SUPFAM" id="SSF52833">
    <property type="entry name" value="Thioredoxin-like"/>
    <property type="match status" value="1"/>
</dbReference>